<sequence>MGAILAMPTVQQMLKEQGYCTGKGIGKKLQGDPLPVSDKLPIHKAPGDRDHAGGDQVKENLLQLRCHFTWGLLIEDVDIPDLEIRIQEEVQFLDIKNPAGMHNLLAYVRHLKGHREKALQSVKEAEALTQREKMDKRSLVTWGNCAWVYHHMGSLSEAQAYLDKVENTCKEFESPFRYRMECADMDCEEGWALLKCGRENNRRAIACFAKALEVEPENPEYNTGYAIATYREDYKGTNTSLEPLRKAVSLSPEDPYLKVYLALKLQFLREIAEAETHIEDALSSTSCQNYVCRYAAKYYRRKGCIDKALHLLHRALQESPDSGYLHYQIGLCYSKQMFQLKTSRNRQYRSHGNLQELAQQAICKFQQTLKLRPTIEMAYVCMAEAQAELHQYEEAEANFQKALNTKSLWGHTKQDVHFRYGRFQQFQQKSEDKAITHYLKGLKTGEKTYVWKKLLTALEKVVQRRVDHNIRPVESMGLLGLVHKLKGNMQEALLCYERALRLTGEMNPVF</sequence>
<dbReference type="InterPro" id="IPR019734">
    <property type="entry name" value="TPR_rpt"/>
</dbReference>
<dbReference type="GO" id="GO:0003723">
    <property type="term" value="F:RNA binding"/>
    <property type="evidence" value="ECO:0007669"/>
    <property type="project" value="TreeGrafter"/>
</dbReference>
<evidence type="ECO:0000256" key="3">
    <source>
        <dbReference type="ARBA" id="ARBA00038336"/>
    </source>
</evidence>
<dbReference type="KEGG" id="cge:100772800"/>
<protein>
    <submittedName>
        <fullName evidence="6">Interferon-induced protein with tetratricopeptide repeats 1 isoform X2</fullName>
    </submittedName>
</protein>
<gene>
    <name evidence="6" type="primary">LOC100772800</name>
</gene>
<keyword evidence="5" id="KW-1185">Reference proteome</keyword>
<dbReference type="PROSITE" id="PS50005">
    <property type="entry name" value="TPR"/>
    <property type="match status" value="1"/>
</dbReference>
<dbReference type="Proteomes" id="UP001108280">
    <property type="component" value="Chromosome 3"/>
</dbReference>
<reference evidence="6" key="3">
    <citation type="submission" date="2025-08" db="UniProtKB">
        <authorList>
            <consortium name="RefSeq"/>
        </authorList>
    </citation>
    <scope>IDENTIFICATION</scope>
    <source>
        <strain evidence="6">17A/GY</strain>
        <tissue evidence="6">Liver</tissue>
    </source>
</reference>
<comment type="similarity">
    <text evidence="3">Belongs to the IFIT family.</text>
</comment>
<dbReference type="OrthoDB" id="10043504at2759"/>
<evidence type="ECO:0000313" key="6">
    <source>
        <dbReference type="RefSeq" id="XP_035297457.1"/>
    </source>
</evidence>
<name>A0A9J7GW99_CRIGR</name>
<dbReference type="SUPFAM" id="SSF48452">
    <property type="entry name" value="TPR-like"/>
    <property type="match status" value="2"/>
</dbReference>
<reference evidence="5" key="1">
    <citation type="journal article" date="2018" name="Biotechnol. Bioeng.">
        <title>A reference genome of the Chinese hamster based on a hybrid assembly strategy.</title>
        <authorList>
            <person name="Rupp O."/>
            <person name="MacDonald M.L."/>
            <person name="Li S."/>
            <person name="Dhiman H."/>
            <person name="Polson S."/>
            <person name="Griep S."/>
            <person name="Heffner K."/>
            <person name="Hernandez I."/>
            <person name="Brinkrolf K."/>
            <person name="Jadhav V."/>
            <person name="Samoudi M."/>
            <person name="Hao H."/>
            <person name="Kingham B."/>
            <person name="Goesmann A."/>
            <person name="Betenbaugh M.J."/>
            <person name="Lewis N.E."/>
            <person name="Borth N."/>
            <person name="Lee K.H."/>
        </authorList>
    </citation>
    <scope>NUCLEOTIDE SEQUENCE [LARGE SCALE GENOMIC DNA]</scope>
    <source>
        <strain evidence="5">17A/GY</strain>
    </source>
</reference>
<evidence type="ECO:0000256" key="2">
    <source>
        <dbReference type="ARBA" id="ARBA00022803"/>
    </source>
</evidence>
<proteinExistence type="inferred from homology"/>
<dbReference type="AlphaFoldDB" id="A0A9J7GW99"/>
<reference evidence="5" key="2">
    <citation type="journal article" date="2020" name="Biotechnol. Bioeng.">
        <title>Chromosome-scale scaffolds for the Chinese hamster reference genome assembly to facilitate the study of the CHO epigenome.</title>
        <authorList>
            <person name="Hilliard W."/>
            <person name="MacDonald M."/>
            <person name="Lee K.H."/>
        </authorList>
    </citation>
    <scope>NUCLEOTIDE SEQUENCE [LARGE SCALE GENOMIC DNA]</scope>
    <source>
        <strain evidence="5">17A/GY</strain>
    </source>
</reference>
<dbReference type="Pfam" id="PF13181">
    <property type="entry name" value="TPR_8"/>
    <property type="match status" value="1"/>
</dbReference>
<dbReference type="PANTHER" id="PTHR10271">
    <property type="entry name" value="INTERFERON-INDUCED PROTEIN WITH TETRATRICOPEPTIDE REPEATS"/>
    <property type="match status" value="1"/>
</dbReference>
<keyword evidence="2 4" id="KW-0802">TPR repeat</keyword>
<evidence type="ECO:0000313" key="5">
    <source>
        <dbReference type="Proteomes" id="UP001108280"/>
    </source>
</evidence>
<evidence type="ECO:0000256" key="1">
    <source>
        <dbReference type="ARBA" id="ARBA00022737"/>
    </source>
</evidence>
<keyword evidence="1" id="KW-0677">Repeat</keyword>
<dbReference type="GO" id="GO:0051607">
    <property type="term" value="P:defense response to virus"/>
    <property type="evidence" value="ECO:0007669"/>
    <property type="project" value="TreeGrafter"/>
</dbReference>
<dbReference type="GO" id="GO:0005829">
    <property type="term" value="C:cytosol"/>
    <property type="evidence" value="ECO:0007669"/>
    <property type="project" value="TreeGrafter"/>
</dbReference>
<feature type="repeat" description="TPR" evidence="4">
    <location>
        <begin position="473"/>
        <end position="506"/>
    </location>
</feature>
<dbReference type="PANTHER" id="PTHR10271:SF23">
    <property type="entry name" value="INTERFERON-INDUCED PROTEIN WITH TETRATRICOPEPTIDE REPEATS 1"/>
    <property type="match status" value="1"/>
</dbReference>
<organism evidence="5 6">
    <name type="scientific">Cricetulus griseus</name>
    <name type="common">Chinese hamster</name>
    <name type="synonym">Cricetulus barabensis griseus</name>
    <dbReference type="NCBI Taxonomy" id="10029"/>
    <lineage>
        <taxon>Eukaryota</taxon>
        <taxon>Metazoa</taxon>
        <taxon>Chordata</taxon>
        <taxon>Craniata</taxon>
        <taxon>Vertebrata</taxon>
        <taxon>Euteleostomi</taxon>
        <taxon>Mammalia</taxon>
        <taxon>Eutheria</taxon>
        <taxon>Euarchontoglires</taxon>
        <taxon>Glires</taxon>
        <taxon>Rodentia</taxon>
        <taxon>Myomorpha</taxon>
        <taxon>Muroidea</taxon>
        <taxon>Cricetidae</taxon>
        <taxon>Cricetinae</taxon>
        <taxon>Cricetulus</taxon>
    </lineage>
</organism>
<dbReference type="FunFam" id="1.25.40.10:FF:000026">
    <property type="entry name" value="Interferon-induced protein with tetratricopeptide repeats 5"/>
    <property type="match status" value="1"/>
</dbReference>
<dbReference type="RefSeq" id="XP_035297457.1">
    <property type="nucleotide sequence ID" value="XM_035441566.1"/>
</dbReference>
<dbReference type="InterPro" id="IPR011990">
    <property type="entry name" value="TPR-like_helical_dom_sf"/>
</dbReference>
<dbReference type="GeneID" id="100772800"/>
<accession>A0A9J7GW99</accession>
<dbReference type="SMART" id="SM00028">
    <property type="entry name" value="TPR"/>
    <property type="match status" value="6"/>
</dbReference>
<evidence type="ECO:0000256" key="4">
    <source>
        <dbReference type="PROSITE-ProRule" id="PRU00339"/>
    </source>
</evidence>
<dbReference type="Gene3D" id="1.25.40.10">
    <property type="entry name" value="Tetratricopeptide repeat domain"/>
    <property type="match status" value="3"/>
</dbReference>